<keyword evidence="8" id="KW-1185">Reference proteome</keyword>
<dbReference type="GO" id="GO:0000981">
    <property type="term" value="F:DNA-binding transcription factor activity, RNA polymerase II-specific"/>
    <property type="evidence" value="ECO:0007669"/>
    <property type="project" value="InterPro"/>
</dbReference>
<evidence type="ECO:0000256" key="4">
    <source>
        <dbReference type="ARBA" id="ARBA00023163"/>
    </source>
</evidence>
<protein>
    <submittedName>
        <fullName evidence="7">Transcription factor</fullName>
    </submittedName>
</protein>
<reference evidence="7 8" key="1">
    <citation type="journal article" date="2016" name="BMC Genomics">
        <title>Genome sequencing and secondary metabolism of the postharvest pathogen Penicillium griseofulvum.</title>
        <authorList>
            <person name="Banani H."/>
            <person name="Marcet-Houben M."/>
            <person name="Ballester A.R."/>
            <person name="Abbruscato P."/>
            <person name="Gonzalez-Candelas L."/>
            <person name="Gabaldon T."/>
            <person name="Spadaro D."/>
        </authorList>
    </citation>
    <scope>NUCLEOTIDE SEQUENCE [LARGE SCALE GENOMIC DNA]</scope>
    <source>
        <strain evidence="7 8">PG3</strain>
    </source>
</reference>
<dbReference type="STRING" id="5078.A0A135LY35"/>
<gene>
    <name evidence="7" type="ORF">PGRI_009130</name>
</gene>
<comment type="subcellular location">
    <subcellularLocation>
        <location evidence="1">Nucleus</location>
    </subcellularLocation>
</comment>
<dbReference type="Pfam" id="PF04082">
    <property type="entry name" value="Fungal_trans"/>
    <property type="match status" value="1"/>
</dbReference>
<dbReference type="OMA" id="EPDGYWH"/>
<comment type="caution">
    <text evidence="7">The sequence shown here is derived from an EMBL/GenBank/DDBJ whole genome shotgun (WGS) entry which is preliminary data.</text>
</comment>
<dbReference type="EMBL" id="LHQR01000014">
    <property type="protein sequence ID" value="KXG53863.1"/>
    <property type="molecule type" value="Genomic_DNA"/>
</dbReference>
<evidence type="ECO:0000256" key="5">
    <source>
        <dbReference type="ARBA" id="ARBA00023242"/>
    </source>
</evidence>
<dbReference type="GeneID" id="63703926"/>
<accession>A0A135LY35</accession>
<keyword evidence="2" id="KW-0479">Metal-binding</keyword>
<name>A0A135LY35_PENPA</name>
<evidence type="ECO:0000313" key="8">
    <source>
        <dbReference type="Proteomes" id="UP000070168"/>
    </source>
</evidence>
<evidence type="ECO:0000259" key="6">
    <source>
        <dbReference type="SMART" id="SM00906"/>
    </source>
</evidence>
<evidence type="ECO:0000256" key="3">
    <source>
        <dbReference type="ARBA" id="ARBA00023015"/>
    </source>
</evidence>
<dbReference type="SMART" id="SM00906">
    <property type="entry name" value="Fungal_trans"/>
    <property type="match status" value="1"/>
</dbReference>
<dbReference type="InterPro" id="IPR007219">
    <property type="entry name" value="XnlR_reg_dom"/>
</dbReference>
<dbReference type="Proteomes" id="UP000070168">
    <property type="component" value="Unassembled WGS sequence"/>
</dbReference>
<evidence type="ECO:0000313" key="7">
    <source>
        <dbReference type="EMBL" id="KXG53863.1"/>
    </source>
</evidence>
<dbReference type="InterPro" id="IPR050815">
    <property type="entry name" value="TF_fung"/>
</dbReference>
<keyword evidence="4" id="KW-0804">Transcription</keyword>
<dbReference type="GO" id="GO:0003677">
    <property type="term" value="F:DNA binding"/>
    <property type="evidence" value="ECO:0007669"/>
    <property type="project" value="InterPro"/>
</dbReference>
<dbReference type="RefSeq" id="XP_040652398.1">
    <property type="nucleotide sequence ID" value="XM_040788626.1"/>
</dbReference>
<keyword evidence="5" id="KW-0539">Nucleus</keyword>
<dbReference type="OrthoDB" id="4356994at2759"/>
<dbReference type="GO" id="GO:0005634">
    <property type="term" value="C:nucleus"/>
    <property type="evidence" value="ECO:0007669"/>
    <property type="project" value="UniProtKB-SubCell"/>
</dbReference>
<dbReference type="PANTHER" id="PTHR47338:SF10">
    <property type="entry name" value="TRANSCRIPTION FACTOR DOMAIN-CONTAINING PROTEIN-RELATED"/>
    <property type="match status" value="1"/>
</dbReference>
<dbReference type="CDD" id="cd12148">
    <property type="entry name" value="fungal_TF_MHR"/>
    <property type="match status" value="1"/>
</dbReference>
<evidence type="ECO:0000256" key="2">
    <source>
        <dbReference type="ARBA" id="ARBA00022723"/>
    </source>
</evidence>
<proteinExistence type="predicted"/>
<organism evidence="7 8">
    <name type="scientific">Penicillium patulum</name>
    <name type="common">Penicillium griseofulvum</name>
    <dbReference type="NCBI Taxonomy" id="5078"/>
    <lineage>
        <taxon>Eukaryota</taxon>
        <taxon>Fungi</taxon>
        <taxon>Dikarya</taxon>
        <taxon>Ascomycota</taxon>
        <taxon>Pezizomycotina</taxon>
        <taxon>Eurotiomycetes</taxon>
        <taxon>Eurotiomycetidae</taxon>
        <taxon>Eurotiales</taxon>
        <taxon>Aspergillaceae</taxon>
        <taxon>Penicillium</taxon>
    </lineage>
</organism>
<feature type="domain" description="Xylanolytic transcriptional activator regulatory" evidence="6">
    <location>
        <begin position="188"/>
        <end position="279"/>
    </location>
</feature>
<dbReference type="PANTHER" id="PTHR47338">
    <property type="entry name" value="ZN(II)2CYS6 TRANSCRIPTION FACTOR (EUROFUNG)-RELATED"/>
    <property type="match status" value="1"/>
</dbReference>
<dbReference type="GO" id="GO:0008270">
    <property type="term" value="F:zinc ion binding"/>
    <property type="evidence" value="ECO:0007669"/>
    <property type="project" value="InterPro"/>
</dbReference>
<keyword evidence="3" id="KW-0805">Transcription regulation</keyword>
<dbReference type="GO" id="GO:0006351">
    <property type="term" value="P:DNA-templated transcription"/>
    <property type="evidence" value="ECO:0007669"/>
    <property type="project" value="InterPro"/>
</dbReference>
<sequence>MDYGLEGFDLFTNLAEDIPGFGRAIDPSLTSKILPLSQEDIPPQSSTLGSICFLDGNSVSPYSNDPSFPSTPVLDELISPQDIQILHRNYFDVFYPVLPIINKSRFGREWAQHPTSPRIRGLSFSVALIGTTICQRYAHLQPECYSNAHKYVELCERDDGEPYLSLSTFQALLLIVRYELTKKHFARAWMTLGKAVTLAQILDLQHMDTGAFHQTNLRRHISSPEIGLPDIHDLASMEEMRRSFWALYIFETYASIRIGRPSRLCYKHVDILSRVVGDSGFWDRHYRLVKTINSDTFIFQRHLTAKAVREDPLAFTLHLNLCATHIHLHEAVIRKVDEEELPKLVAAESRKCSTAAVLKILDVLRMNWPVHMSEHSNFALQATFTGWPISMSLNALSRNVLNGIDTTPIGVVDSFRLLRSALDLVEESDGHWHTVSGAAVSALTKWDEQQSGISGME</sequence>
<evidence type="ECO:0000256" key="1">
    <source>
        <dbReference type="ARBA" id="ARBA00004123"/>
    </source>
</evidence>
<dbReference type="AlphaFoldDB" id="A0A135LY35"/>